<dbReference type="EMBL" id="FPHP01000046">
    <property type="protein sequence ID" value="SFV75774.1"/>
    <property type="molecule type" value="Genomic_DNA"/>
</dbReference>
<dbReference type="AlphaFoldDB" id="A0A1W1D585"/>
<sequence length="99" mass="11230">MFGMGFTEIIVIVIIAILFLGPEKLPSAMVDIAKFFRNMKKTISEVKENLEEEVNMSEIKAEALAYKQELLDAQEDITKTTKLADINETSHKKEEPKNV</sequence>
<gene>
    <name evidence="10" type="ORF">MNB_SM-3-1309</name>
</gene>
<feature type="coiled-coil region" evidence="9">
    <location>
        <begin position="33"/>
        <end position="76"/>
    </location>
</feature>
<evidence type="ECO:0000256" key="9">
    <source>
        <dbReference type="SAM" id="Coils"/>
    </source>
</evidence>
<dbReference type="NCBIfam" id="TIGR01410">
    <property type="entry name" value="tatB"/>
    <property type="match status" value="1"/>
</dbReference>
<organism evidence="10">
    <name type="scientific">hydrothermal vent metagenome</name>
    <dbReference type="NCBI Taxonomy" id="652676"/>
    <lineage>
        <taxon>unclassified sequences</taxon>
        <taxon>metagenomes</taxon>
        <taxon>ecological metagenomes</taxon>
    </lineage>
</organism>
<keyword evidence="5" id="KW-0653">Protein transport</keyword>
<evidence type="ECO:0000313" key="10">
    <source>
        <dbReference type="EMBL" id="SFV75774.1"/>
    </source>
</evidence>
<evidence type="ECO:0000256" key="4">
    <source>
        <dbReference type="ARBA" id="ARBA00022692"/>
    </source>
</evidence>
<evidence type="ECO:0000256" key="1">
    <source>
        <dbReference type="ARBA" id="ARBA00004167"/>
    </source>
</evidence>
<keyword evidence="4" id="KW-0812">Transmembrane</keyword>
<evidence type="ECO:0000256" key="2">
    <source>
        <dbReference type="ARBA" id="ARBA00022448"/>
    </source>
</evidence>
<dbReference type="PANTHER" id="PTHR33162:SF1">
    <property type="entry name" value="SEC-INDEPENDENT PROTEIN TRANSLOCASE PROTEIN TATA, CHLOROPLASTIC"/>
    <property type="match status" value="1"/>
</dbReference>
<name>A0A1W1D585_9ZZZZ</name>
<reference evidence="10" key="1">
    <citation type="submission" date="2016-10" db="EMBL/GenBank/DDBJ databases">
        <authorList>
            <person name="de Groot N.N."/>
        </authorList>
    </citation>
    <scope>NUCLEOTIDE SEQUENCE</scope>
</reference>
<evidence type="ECO:0000256" key="7">
    <source>
        <dbReference type="ARBA" id="ARBA00023010"/>
    </source>
</evidence>
<dbReference type="PRINTS" id="PR01506">
    <property type="entry name" value="TATBPROTEIN"/>
</dbReference>
<comment type="subcellular location">
    <subcellularLocation>
        <location evidence="1">Membrane</location>
        <topology evidence="1">Single-pass membrane protein</topology>
    </subcellularLocation>
</comment>
<dbReference type="PANTHER" id="PTHR33162">
    <property type="entry name" value="SEC-INDEPENDENT PROTEIN TRANSLOCASE PROTEIN TATA, CHLOROPLASTIC"/>
    <property type="match status" value="1"/>
</dbReference>
<evidence type="ECO:0000256" key="8">
    <source>
        <dbReference type="ARBA" id="ARBA00023136"/>
    </source>
</evidence>
<protein>
    <submittedName>
        <fullName evidence="10">Twin-arginine translocation protein TatB</fullName>
    </submittedName>
</protein>
<dbReference type="GO" id="GO:0043953">
    <property type="term" value="P:protein transport by the Tat complex"/>
    <property type="evidence" value="ECO:0007669"/>
    <property type="project" value="InterPro"/>
</dbReference>
<dbReference type="Gene3D" id="1.20.5.3310">
    <property type="match status" value="1"/>
</dbReference>
<evidence type="ECO:0000256" key="3">
    <source>
        <dbReference type="ARBA" id="ARBA00022475"/>
    </source>
</evidence>
<keyword evidence="2" id="KW-0813">Transport</keyword>
<dbReference type="Pfam" id="PF02416">
    <property type="entry name" value="TatA_B_E"/>
    <property type="match status" value="1"/>
</dbReference>
<keyword evidence="9" id="KW-0175">Coiled coil</keyword>
<dbReference type="GO" id="GO:0016020">
    <property type="term" value="C:membrane"/>
    <property type="evidence" value="ECO:0007669"/>
    <property type="project" value="UniProtKB-SubCell"/>
</dbReference>
<proteinExistence type="predicted"/>
<dbReference type="InterPro" id="IPR018448">
    <property type="entry name" value="TatB"/>
</dbReference>
<accession>A0A1W1D585</accession>
<dbReference type="GO" id="GO:0008320">
    <property type="term" value="F:protein transmembrane transporter activity"/>
    <property type="evidence" value="ECO:0007669"/>
    <property type="project" value="InterPro"/>
</dbReference>
<evidence type="ECO:0000256" key="5">
    <source>
        <dbReference type="ARBA" id="ARBA00022927"/>
    </source>
</evidence>
<keyword evidence="7" id="KW-0811">Translocation</keyword>
<dbReference type="InterPro" id="IPR003369">
    <property type="entry name" value="TatA/B/E"/>
</dbReference>
<evidence type="ECO:0000256" key="6">
    <source>
        <dbReference type="ARBA" id="ARBA00022989"/>
    </source>
</evidence>
<keyword evidence="6" id="KW-1133">Transmembrane helix</keyword>
<keyword evidence="3" id="KW-1003">Cell membrane</keyword>
<keyword evidence="8" id="KW-0472">Membrane</keyword>